<dbReference type="AlphaFoldDB" id="A0A1X6MV34"/>
<dbReference type="OrthoDB" id="3363734at2759"/>
<reference evidence="2 3" key="1">
    <citation type="submission" date="2017-04" db="EMBL/GenBank/DDBJ databases">
        <title>Genome Sequence of the Model Brown-Rot Fungus Postia placenta SB12.</title>
        <authorList>
            <consortium name="DOE Joint Genome Institute"/>
            <person name="Gaskell J."/>
            <person name="Kersten P."/>
            <person name="Larrondo L.F."/>
            <person name="Canessa P."/>
            <person name="Martinez D."/>
            <person name="Hibbett D."/>
            <person name="Schmoll M."/>
            <person name="Kubicek C.P."/>
            <person name="Martinez A.T."/>
            <person name="Yadav J."/>
            <person name="Master E."/>
            <person name="Magnuson J.K."/>
            <person name="James T."/>
            <person name="Yaver D."/>
            <person name="Berka R."/>
            <person name="Labutti K."/>
            <person name="Lipzen A."/>
            <person name="Aerts A."/>
            <person name="Barry K."/>
            <person name="Henrissat B."/>
            <person name="Blanchette R."/>
            <person name="Grigoriev I."/>
            <person name="Cullen D."/>
        </authorList>
    </citation>
    <scope>NUCLEOTIDE SEQUENCE [LARGE SCALE GENOMIC DNA]</scope>
    <source>
        <strain evidence="2 3">MAD-698-R-SB12</strain>
    </source>
</reference>
<organism evidence="2 3">
    <name type="scientific">Postia placenta MAD-698-R-SB12</name>
    <dbReference type="NCBI Taxonomy" id="670580"/>
    <lineage>
        <taxon>Eukaryota</taxon>
        <taxon>Fungi</taxon>
        <taxon>Dikarya</taxon>
        <taxon>Basidiomycota</taxon>
        <taxon>Agaricomycotina</taxon>
        <taxon>Agaricomycetes</taxon>
        <taxon>Polyporales</taxon>
        <taxon>Adustoporiaceae</taxon>
        <taxon>Rhodonia</taxon>
    </lineage>
</organism>
<accession>A0A1X6MV34</accession>
<feature type="compositionally biased region" description="Low complexity" evidence="1">
    <location>
        <begin position="380"/>
        <end position="397"/>
    </location>
</feature>
<feature type="region of interest" description="Disordered" evidence="1">
    <location>
        <begin position="1"/>
        <end position="39"/>
    </location>
</feature>
<sequence length="458" mass="49867">MAPPRQRGGSISNPMAWLTRTASSSSHAAPYTPSKPVRISEPKFLNSLDSLTQQRNGVLGTGATVVRTPQEALAGPGSLALFQAEVVDDDIFVIDHDAEPTPSYPIRPESPPLPPLPDAESPICESVRSRTPPRPTRPPPAAPESPESDITVLDPYSPEPETTTLRPSLKSRSPNLSTYSPPMPAMPANISSSPPQSPFEPILISPLPTELIDHSKVIVSLETSTMTHRTTMNTLTSRPSFLSTYLKELLPSRKRDSDAVSIESDYSEATSSFNSIFHHHLTTSGLLPQASTCIHIFLDRPSAPYAHILAYLRSPPSTPENPAMLPRAVQLTSSSSARLETLLELRDEARYLDLDELYKLCNDEIRLRTSRPTGLGLHMRGLSSASTTSLRSMTTLRDVPEYESKLTRAVSKDSTKAAKRSPKSGTGGALPDPQQRGRATTRTDGVETLRARPHPGWI</sequence>
<keyword evidence="3" id="KW-1185">Reference proteome</keyword>
<dbReference type="Gene3D" id="3.30.710.10">
    <property type="entry name" value="Potassium Channel Kv1.1, Chain A"/>
    <property type="match status" value="1"/>
</dbReference>
<feature type="compositionally biased region" description="Polar residues" evidence="1">
    <location>
        <begin position="160"/>
        <end position="180"/>
    </location>
</feature>
<feature type="compositionally biased region" description="Pro residues" evidence="1">
    <location>
        <begin position="132"/>
        <end position="143"/>
    </location>
</feature>
<protein>
    <recommendedName>
        <fullName evidence="4">BTB domain-containing protein</fullName>
    </recommendedName>
</protein>
<dbReference type="STRING" id="670580.A0A1X6MV34"/>
<dbReference type="RefSeq" id="XP_024337045.1">
    <property type="nucleotide sequence ID" value="XM_024482095.1"/>
</dbReference>
<dbReference type="GeneID" id="36327045"/>
<dbReference type="InterPro" id="IPR011333">
    <property type="entry name" value="SKP1/BTB/POZ_sf"/>
</dbReference>
<evidence type="ECO:0000256" key="1">
    <source>
        <dbReference type="SAM" id="MobiDB-lite"/>
    </source>
</evidence>
<gene>
    <name evidence="2" type="ORF">POSPLADRAFT_1066626</name>
</gene>
<feature type="compositionally biased region" description="Basic and acidic residues" evidence="1">
    <location>
        <begin position="398"/>
        <end position="416"/>
    </location>
</feature>
<evidence type="ECO:0008006" key="4">
    <source>
        <dbReference type="Google" id="ProtNLM"/>
    </source>
</evidence>
<feature type="region of interest" description="Disordered" evidence="1">
    <location>
        <begin position="374"/>
        <end position="458"/>
    </location>
</feature>
<evidence type="ECO:0000313" key="3">
    <source>
        <dbReference type="Proteomes" id="UP000194127"/>
    </source>
</evidence>
<dbReference type="EMBL" id="KZ110600">
    <property type="protein sequence ID" value="OSX60251.1"/>
    <property type="molecule type" value="Genomic_DNA"/>
</dbReference>
<feature type="region of interest" description="Disordered" evidence="1">
    <location>
        <begin position="96"/>
        <end position="180"/>
    </location>
</feature>
<feature type="compositionally biased region" description="Pro residues" evidence="1">
    <location>
        <begin position="102"/>
        <end position="117"/>
    </location>
</feature>
<dbReference type="SUPFAM" id="SSF54695">
    <property type="entry name" value="POZ domain"/>
    <property type="match status" value="1"/>
</dbReference>
<evidence type="ECO:0000313" key="2">
    <source>
        <dbReference type="EMBL" id="OSX60251.1"/>
    </source>
</evidence>
<dbReference type="Proteomes" id="UP000194127">
    <property type="component" value="Unassembled WGS sequence"/>
</dbReference>
<name>A0A1X6MV34_9APHY</name>
<proteinExistence type="predicted"/>